<dbReference type="AlphaFoldDB" id="A0A8X6NST1"/>
<protein>
    <submittedName>
        <fullName evidence="2">Uncharacterized protein</fullName>
    </submittedName>
</protein>
<evidence type="ECO:0000256" key="1">
    <source>
        <dbReference type="SAM" id="MobiDB-lite"/>
    </source>
</evidence>
<feature type="region of interest" description="Disordered" evidence="1">
    <location>
        <begin position="86"/>
        <end position="105"/>
    </location>
</feature>
<keyword evidence="3" id="KW-1185">Reference proteome</keyword>
<dbReference type="OrthoDB" id="10462607at2759"/>
<evidence type="ECO:0000313" key="3">
    <source>
        <dbReference type="Proteomes" id="UP000887013"/>
    </source>
</evidence>
<dbReference type="Proteomes" id="UP000887013">
    <property type="component" value="Unassembled WGS sequence"/>
</dbReference>
<evidence type="ECO:0000313" key="2">
    <source>
        <dbReference type="EMBL" id="GFT32123.1"/>
    </source>
</evidence>
<sequence length="105" mass="11124">MHLFGRLGVTGTSRGLWSPPTYSRVKRNFRGSFASQAVMRVNGVEKQVSEIAAARQTSLGTRVSFCALQQGGLCFRETPSALRPTASLLAPPEVATPGESSAAIS</sequence>
<organism evidence="2 3">
    <name type="scientific">Nephila pilipes</name>
    <name type="common">Giant wood spider</name>
    <name type="synonym">Nephila maculata</name>
    <dbReference type="NCBI Taxonomy" id="299642"/>
    <lineage>
        <taxon>Eukaryota</taxon>
        <taxon>Metazoa</taxon>
        <taxon>Ecdysozoa</taxon>
        <taxon>Arthropoda</taxon>
        <taxon>Chelicerata</taxon>
        <taxon>Arachnida</taxon>
        <taxon>Araneae</taxon>
        <taxon>Araneomorphae</taxon>
        <taxon>Entelegynae</taxon>
        <taxon>Araneoidea</taxon>
        <taxon>Nephilidae</taxon>
        <taxon>Nephila</taxon>
    </lineage>
</organism>
<comment type="caution">
    <text evidence="2">The sequence shown here is derived from an EMBL/GenBank/DDBJ whole genome shotgun (WGS) entry which is preliminary data.</text>
</comment>
<reference evidence="2" key="1">
    <citation type="submission" date="2020-08" db="EMBL/GenBank/DDBJ databases">
        <title>Multicomponent nature underlies the extraordinary mechanical properties of spider dragline silk.</title>
        <authorList>
            <person name="Kono N."/>
            <person name="Nakamura H."/>
            <person name="Mori M."/>
            <person name="Yoshida Y."/>
            <person name="Ohtoshi R."/>
            <person name="Malay A.D."/>
            <person name="Moran D.A.P."/>
            <person name="Tomita M."/>
            <person name="Numata K."/>
            <person name="Arakawa K."/>
        </authorList>
    </citation>
    <scope>NUCLEOTIDE SEQUENCE</scope>
</reference>
<dbReference type="EMBL" id="BMAW01013113">
    <property type="protein sequence ID" value="GFT32123.1"/>
    <property type="molecule type" value="Genomic_DNA"/>
</dbReference>
<accession>A0A8X6NST1</accession>
<gene>
    <name evidence="2" type="ORF">NPIL_672151</name>
</gene>
<name>A0A8X6NST1_NEPPI</name>
<proteinExistence type="predicted"/>